<evidence type="ECO:0000313" key="13">
    <source>
        <dbReference type="Proteomes" id="UP000016566"/>
    </source>
</evidence>
<dbReference type="GO" id="GO:0005886">
    <property type="term" value="C:plasma membrane"/>
    <property type="evidence" value="ECO:0007669"/>
    <property type="project" value="UniProtKB-SubCell"/>
</dbReference>
<feature type="transmembrane region" description="Helical" evidence="9">
    <location>
        <begin position="44"/>
        <end position="62"/>
    </location>
</feature>
<comment type="function">
    <text evidence="9">Part of the tripartite ATP-independent periplasmic (TRAP) transport system.</text>
</comment>
<gene>
    <name evidence="12" type="ORF">MBELCI_3486</name>
</gene>
<dbReference type="PANTHER" id="PTHR35011">
    <property type="entry name" value="2,3-DIKETO-L-GULONATE TRAP TRANSPORTER SMALL PERMEASE PROTEIN YIAM"/>
    <property type="match status" value="1"/>
</dbReference>
<feature type="transmembrane region" description="Helical" evidence="9">
    <location>
        <begin position="12"/>
        <end position="32"/>
    </location>
</feature>
<evidence type="ECO:0000256" key="5">
    <source>
        <dbReference type="ARBA" id="ARBA00022692"/>
    </source>
</evidence>
<name>U3AID4_9RHOB</name>
<dbReference type="STRING" id="1337093.MBELCI_3486"/>
<reference evidence="12" key="1">
    <citation type="journal article" date="2013" name="Genome Announc.">
        <title>Draft Genome Sequence of Loktanella cinnabarina LL-001T, Isolated from Deep-Sea Floor Sediment.</title>
        <authorList>
            <person name="Nishi S."/>
            <person name="Tsubouchi T."/>
            <person name="Takaki Y."/>
            <person name="Koyanagi R."/>
            <person name="Satoh N."/>
            <person name="Maruyama T."/>
            <person name="Hatada Y."/>
        </authorList>
    </citation>
    <scope>NUCLEOTIDE SEQUENCE [LARGE SCALE GENOMIC DNA]</scope>
    <source>
        <strain evidence="12">LL-001</strain>
    </source>
</reference>
<evidence type="ECO:0000256" key="10">
    <source>
        <dbReference type="SAM" id="MobiDB-lite"/>
    </source>
</evidence>
<evidence type="ECO:0000256" key="7">
    <source>
        <dbReference type="ARBA" id="ARBA00023136"/>
    </source>
</evidence>
<sequence>MTIWKLYDAIEQALALLALIGTVAAVLTAGIGRSIGAPVTSAPQFAQLFLIWTCMLGADLAMKRGETIRVSALPDLLPPSGRRLLSLLSLALMLPFLGFLAYLGWDLAIGNWQRELGGSGLSYGLVTLALPVGAALLALTLVRRVLSLGVDAAFEPVLPDLGAPGTDRDPNPAPGHAPGLAAGHSTEDLL</sequence>
<dbReference type="PANTHER" id="PTHR35011:SF2">
    <property type="entry name" value="2,3-DIKETO-L-GULONATE TRAP TRANSPORTER SMALL PERMEASE PROTEIN YIAM"/>
    <property type="match status" value="1"/>
</dbReference>
<dbReference type="OrthoDB" id="7843639at2"/>
<keyword evidence="5 9" id="KW-0812">Transmembrane</keyword>
<dbReference type="EMBL" id="BATB01000089">
    <property type="protein sequence ID" value="GAD57434.1"/>
    <property type="molecule type" value="Genomic_DNA"/>
</dbReference>
<feature type="transmembrane region" description="Helical" evidence="9">
    <location>
        <begin position="123"/>
        <end position="142"/>
    </location>
</feature>
<evidence type="ECO:0000313" key="12">
    <source>
        <dbReference type="EMBL" id="GAD57434.1"/>
    </source>
</evidence>
<evidence type="ECO:0000256" key="1">
    <source>
        <dbReference type="ARBA" id="ARBA00004429"/>
    </source>
</evidence>
<comment type="caution">
    <text evidence="12">The sequence shown here is derived from an EMBL/GenBank/DDBJ whole genome shotgun (WGS) entry which is preliminary data.</text>
</comment>
<keyword evidence="4 9" id="KW-0997">Cell inner membrane</keyword>
<evidence type="ECO:0000256" key="2">
    <source>
        <dbReference type="ARBA" id="ARBA00022448"/>
    </source>
</evidence>
<dbReference type="AlphaFoldDB" id="U3AID4"/>
<proteinExistence type="inferred from homology"/>
<dbReference type="Pfam" id="PF04290">
    <property type="entry name" value="DctQ"/>
    <property type="match status" value="1"/>
</dbReference>
<dbReference type="GO" id="GO:0022857">
    <property type="term" value="F:transmembrane transporter activity"/>
    <property type="evidence" value="ECO:0007669"/>
    <property type="project" value="UniProtKB-UniRule"/>
</dbReference>
<evidence type="ECO:0000256" key="6">
    <source>
        <dbReference type="ARBA" id="ARBA00022989"/>
    </source>
</evidence>
<accession>U3AID4</accession>
<feature type="region of interest" description="Disordered" evidence="10">
    <location>
        <begin position="161"/>
        <end position="190"/>
    </location>
</feature>
<evidence type="ECO:0000256" key="3">
    <source>
        <dbReference type="ARBA" id="ARBA00022475"/>
    </source>
</evidence>
<keyword evidence="2 9" id="KW-0813">Transport</keyword>
<protein>
    <recommendedName>
        <fullName evidence="9">TRAP transporter small permease protein</fullName>
    </recommendedName>
</protein>
<evidence type="ECO:0000259" key="11">
    <source>
        <dbReference type="Pfam" id="PF04290"/>
    </source>
</evidence>
<keyword evidence="7 9" id="KW-0472">Membrane</keyword>
<comment type="subcellular location">
    <subcellularLocation>
        <location evidence="1 9">Cell inner membrane</location>
        <topology evidence="1 9">Multi-pass membrane protein</topology>
    </subcellularLocation>
</comment>
<feature type="compositionally biased region" description="Low complexity" evidence="10">
    <location>
        <begin position="174"/>
        <end position="183"/>
    </location>
</feature>
<comment type="subunit">
    <text evidence="9">The complex comprises the extracytoplasmic solute receptor protein and the two transmembrane proteins.</text>
</comment>
<keyword evidence="3" id="KW-1003">Cell membrane</keyword>
<feature type="transmembrane region" description="Helical" evidence="9">
    <location>
        <begin position="83"/>
        <end position="103"/>
    </location>
</feature>
<dbReference type="GO" id="GO:0015740">
    <property type="term" value="P:C4-dicarboxylate transport"/>
    <property type="evidence" value="ECO:0007669"/>
    <property type="project" value="TreeGrafter"/>
</dbReference>
<dbReference type="InterPro" id="IPR055348">
    <property type="entry name" value="DctQ"/>
</dbReference>
<organism evidence="12 13">
    <name type="scientific">Limimaricola cinnabarinus LL-001</name>
    <dbReference type="NCBI Taxonomy" id="1337093"/>
    <lineage>
        <taxon>Bacteria</taxon>
        <taxon>Pseudomonadati</taxon>
        <taxon>Pseudomonadota</taxon>
        <taxon>Alphaproteobacteria</taxon>
        <taxon>Rhodobacterales</taxon>
        <taxon>Paracoccaceae</taxon>
        <taxon>Limimaricola</taxon>
    </lineage>
</organism>
<comment type="similarity">
    <text evidence="8 9">Belongs to the TRAP transporter small permease family.</text>
</comment>
<keyword evidence="6 9" id="KW-1133">Transmembrane helix</keyword>
<dbReference type="eggNOG" id="COG3090">
    <property type="taxonomic scope" value="Bacteria"/>
</dbReference>
<evidence type="ECO:0000256" key="4">
    <source>
        <dbReference type="ARBA" id="ARBA00022519"/>
    </source>
</evidence>
<dbReference type="InterPro" id="IPR007387">
    <property type="entry name" value="TRAP_DctQ"/>
</dbReference>
<feature type="domain" description="Tripartite ATP-independent periplasmic transporters DctQ component" evidence="11">
    <location>
        <begin position="23"/>
        <end position="147"/>
    </location>
</feature>
<evidence type="ECO:0000256" key="9">
    <source>
        <dbReference type="RuleBase" id="RU369079"/>
    </source>
</evidence>
<keyword evidence="13" id="KW-1185">Reference proteome</keyword>
<dbReference type="Proteomes" id="UP000016566">
    <property type="component" value="Unassembled WGS sequence"/>
</dbReference>
<dbReference type="RefSeq" id="WP_021695532.1">
    <property type="nucleotide sequence ID" value="NZ_BATB01000089.1"/>
</dbReference>
<evidence type="ECO:0000256" key="8">
    <source>
        <dbReference type="ARBA" id="ARBA00038436"/>
    </source>
</evidence>